<reference evidence="2 3" key="1">
    <citation type="submission" date="2021-01" db="EMBL/GenBank/DDBJ databases">
        <title>WGS of actinomycetes isolated from Thailand.</title>
        <authorList>
            <person name="Thawai C."/>
        </authorList>
    </citation>
    <scope>NUCLEOTIDE SEQUENCE [LARGE SCALE GENOMIC DNA]</scope>
    <source>
        <strain evidence="2 3">CH9-7</strain>
    </source>
</reference>
<proteinExistence type="predicted"/>
<gene>
    <name evidence="2" type="ORF">JK360_15420</name>
</gene>
<feature type="transmembrane region" description="Helical" evidence="1">
    <location>
        <begin position="69"/>
        <end position="92"/>
    </location>
</feature>
<keyword evidence="1" id="KW-0812">Transmembrane</keyword>
<feature type="transmembrane region" description="Helical" evidence="1">
    <location>
        <begin position="183"/>
        <end position="203"/>
    </location>
</feature>
<dbReference type="InterPro" id="IPR025058">
    <property type="entry name" value="DUF3995"/>
</dbReference>
<dbReference type="Proteomes" id="UP000629371">
    <property type="component" value="Unassembled WGS sequence"/>
</dbReference>
<name>A0ABS1MSQ5_9ACTN</name>
<sequence>MAIKLSVDDAARSAPRRAPRLRPGAWPGLAAAVWGLLFAVPSFAWAMGMTFGARTTVSPSLVKLADDRVAWFVAVLWVTGLLKAVGALIGIGLTRRRSGGIGRLVVFCGGGAAVLLVWHGCLFVAHGLLVELGIRSVPPDLAGLTPWYLCLWGPWFIVGGLAFAAATTRYVRRLDARGELRRYGAVGALGALLLSLASMTTGIG</sequence>
<feature type="transmembrane region" description="Helical" evidence="1">
    <location>
        <begin position="146"/>
        <end position="171"/>
    </location>
</feature>
<organism evidence="2 3">
    <name type="scientific">Streptomyces siderophoricus</name>
    <dbReference type="NCBI Taxonomy" id="2802281"/>
    <lineage>
        <taxon>Bacteria</taxon>
        <taxon>Bacillati</taxon>
        <taxon>Actinomycetota</taxon>
        <taxon>Actinomycetes</taxon>
        <taxon>Kitasatosporales</taxon>
        <taxon>Streptomycetaceae</taxon>
        <taxon>Streptomyces</taxon>
    </lineage>
</organism>
<keyword evidence="3" id="KW-1185">Reference proteome</keyword>
<evidence type="ECO:0000313" key="2">
    <source>
        <dbReference type="EMBL" id="MBL1090772.1"/>
    </source>
</evidence>
<feature type="transmembrane region" description="Helical" evidence="1">
    <location>
        <begin position="104"/>
        <end position="126"/>
    </location>
</feature>
<comment type="caution">
    <text evidence="2">The sequence shown here is derived from an EMBL/GenBank/DDBJ whole genome shotgun (WGS) entry which is preliminary data.</text>
</comment>
<feature type="transmembrane region" description="Helical" evidence="1">
    <location>
        <begin position="26"/>
        <end position="49"/>
    </location>
</feature>
<accession>A0ABS1MSQ5</accession>
<keyword evidence="1" id="KW-1133">Transmembrane helix</keyword>
<keyword evidence="1" id="KW-0472">Membrane</keyword>
<dbReference type="Pfam" id="PF13160">
    <property type="entry name" value="DUF3995"/>
    <property type="match status" value="1"/>
</dbReference>
<protein>
    <submittedName>
        <fullName evidence="2">DUF3995 domain-containing protein</fullName>
    </submittedName>
</protein>
<evidence type="ECO:0000313" key="3">
    <source>
        <dbReference type="Proteomes" id="UP000629371"/>
    </source>
</evidence>
<dbReference type="RefSeq" id="WP_201804504.1">
    <property type="nucleotide sequence ID" value="NZ_JAERRI010000007.1"/>
</dbReference>
<dbReference type="EMBL" id="JAERRI010000007">
    <property type="protein sequence ID" value="MBL1090772.1"/>
    <property type="molecule type" value="Genomic_DNA"/>
</dbReference>
<evidence type="ECO:0000256" key="1">
    <source>
        <dbReference type="SAM" id="Phobius"/>
    </source>
</evidence>